<name>A0ABS4Z3K3_9ACTN</name>
<organism evidence="2 3">
    <name type="scientific">Microlunatus capsulatus</name>
    <dbReference type="NCBI Taxonomy" id="99117"/>
    <lineage>
        <taxon>Bacteria</taxon>
        <taxon>Bacillati</taxon>
        <taxon>Actinomycetota</taxon>
        <taxon>Actinomycetes</taxon>
        <taxon>Propionibacteriales</taxon>
        <taxon>Propionibacteriaceae</taxon>
        <taxon>Microlunatus</taxon>
    </lineage>
</organism>
<feature type="transmembrane region" description="Helical" evidence="1">
    <location>
        <begin position="23"/>
        <end position="42"/>
    </location>
</feature>
<dbReference type="Proteomes" id="UP000758168">
    <property type="component" value="Unassembled WGS sequence"/>
</dbReference>
<evidence type="ECO:0000313" key="3">
    <source>
        <dbReference type="Proteomes" id="UP000758168"/>
    </source>
</evidence>
<comment type="caution">
    <text evidence="2">The sequence shown here is derived from an EMBL/GenBank/DDBJ whole genome shotgun (WGS) entry which is preliminary data.</text>
</comment>
<evidence type="ECO:0008006" key="4">
    <source>
        <dbReference type="Google" id="ProtNLM"/>
    </source>
</evidence>
<proteinExistence type="predicted"/>
<dbReference type="RefSeq" id="WP_210052654.1">
    <property type="nucleotide sequence ID" value="NZ_BAAAMH010000022.1"/>
</dbReference>
<gene>
    <name evidence="2" type="ORF">JOF54_000481</name>
</gene>
<protein>
    <recommendedName>
        <fullName evidence="4">DUF2631 domain-containing protein</fullName>
    </recommendedName>
</protein>
<dbReference type="NCBIfam" id="NF041681">
    <property type="entry name" value="HGxxPAAW"/>
    <property type="match status" value="1"/>
</dbReference>
<evidence type="ECO:0000256" key="1">
    <source>
        <dbReference type="SAM" id="Phobius"/>
    </source>
</evidence>
<keyword evidence="3" id="KW-1185">Reference proteome</keyword>
<keyword evidence="1" id="KW-1133">Transmembrane helix</keyword>
<sequence>MAEKTETGSRAEAGKHVHHGRTAAAWAGSMLAMLAFVLGGIAVVMQNWVLFGVAVVVIVVALVVTKVLQVRGHGAL</sequence>
<dbReference type="EMBL" id="JAGIOB010000001">
    <property type="protein sequence ID" value="MBP2415559.1"/>
    <property type="molecule type" value="Genomic_DNA"/>
</dbReference>
<reference evidence="2 3" key="1">
    <citation type="submission" date="2021-03" db="EMBL/GenBank/DDBJ databases">
        <title>Sequencing the genomes of 1000 actinobacteria strains.</title>
        <authorList>
            <person name="Klenk H.-P."/>
        </authorList>
    </citation>
    <scope>NUCLEOTIDE SEQUENCE [LARGE SCALE GENOMIC DNA]</scope>
    <source>
        <strain evidence="2 3">DSM 12936</strain>
    </source>
</reference>
<keyword evidence="1" id="KW-0812">Transmembrane</keyword>
<feature type="transmembrane region" description="Helical" evidence="1">
    <location>
        <begin position="48"/>
        <end position="68"/>
    </location>
</feature>
<keyword evidence="1" id="KW-0472">Membrane</keyword>
<evidence type="ECO:0000313" key="2">
    <source>
        <dbReference type="EMBL" id="MBP2415559.1"/>
    </source>
</evidence>
<accession>A0ABS4Z3K3</accession>